<dbReference type="Pfam" id="PF12697">
    <property type="entry name" value="Abhydrolase_6"/>
    <property type="match status" value="1"/>
</dbReference>
<evidence type="ECO:0000313" key="2">
    <source>
        <dbReference type="EMBL" id="GAA0488267.1"/>
    </source>
</evidence>
<dbReference type="Gene3D" id="3.40.50.1820">
    <property type="entry name" value="alpha/beta hydrolase"/>
    <property type="match status" value="1"/>
</dbReference>
<dbReference type="InterPro" id="IPR029058">
    <property type="entry name" value="AB_hydrolase_fold"/>
</dbReference>
<gene>
    <name evidence="2" type="ORF">GCM10008986_12380</name>
</gene>
<evidence type="ECO:0000313" key="3">
    <source>
        <dbReference type="Proteomes" id="UP001500880"/>
    </source>
</evidence>
<dbReference type="Proteomes" id="UP001500880">
    <property type="component" value="Unassembled WGS sequence"/>
</dbReference>
<dbReference type="SUPFAM" id="SSF53474">
    <property type="entry name" value="alpha/beta-Hydrolases"/>
    <property type="match status" value="1"/>
</dbReference>
<dbReference type="PANTHER" id="PTHR43689">
    <property type="entry name" value="HYDROLASE"/>
    <property type="match status" value="1"/>
</dbReference>
<sequence length="241" mass="27311">MILTEGGVFIDKVYFLHGFMGTGQTHFAKQLSAFKDMNVEAVDLPGHGYSTEKADKEYFKHALQWVISYIKERGEGYIIGLSLGASLAVHTALRSPESVKGIVLTGYSPEIPEEMTGAMEQQYHYFRNIEDRDDELVRHFKDLHGDKWKDTLEKVLYSMTYIYPSLSADEIRSIAVPALVLNGSEELHEAEAAANMKRQNTHIEVGLIPNAGHTANIDQPDIYNRLVREFIGRVHRERTNI</sequence>
<dbReference type="PRINTS" id="PR00111">
    <property type="entry name" value="ABHYDROLASE"/>
</dbReference>
<accession>A0ABN1B1X8</accession>
<keyword evidence="3" id="KW-1185">Reference proteome</keyword>
<dbReference type="PANTHER" id="PTHR43689:SF8">
    <property type="entry name" value="ALPHA_BETA-HYDROLASES SUPERFAMILY PROTEIN"/>
    <property type="match status" value="1"/>
</dbReference>
<dbReference type="GO" id="GO:0016787">
    <property type="term" value="F:hydrolase activity"/>
    <property type="evidence" value="ECO:0007669"/>
    <property type="project" value="UniProtKB-KW"/>
</dbReference>
<dbReference type="RefSeq" id="WP_343838806.1">
    <property type="nucleotide sequence ID" value="NZ_BAAADO010000002.1"/>
</dbReference>
<name>A0ABN1B1X8_9BACI</name>
<protein>
    <submittedName>
        <fullName evidence="2">Alpha/beta hydrolase</fullName>
    </submittedName>
</protein>
<keyword evidence="2" id="KW-0378">Hydrolase</keyword>
<dbReference type="InterPro" id="IPR000073">
    <property type="entry name" value="AB_hydrolase_1"/>
</dbReference>
<feature type="domain" description="AB hydrolase-1" evidence="1">
    <location>
        <begin position="13"/>
        <end position="224"/>
    </location>
</feature>
<evidence type="ECO:0000259" key="1">
    <source>
        <dbReference type="Pfam" id="PF12697"/>
    </source>
</evidence>
<organism evidence="2 3">
    <name type="scientific">Salinibacillus aidingensis</name>
    <dbReference type="NCBI Taxonomy" id="237684"/>
    <lineage>
        <taxon>Bacteria</taxon>
        <taxon>Bacillati</taxon>
        <taxon>Bacillota</taxon>
        <taxon>Bacilli</taxon>
        <taxon>Bacillales</taxon>
        <taxon>Bacillaceae</taxon>
        <taxon>Salinibacillus</taxon>
    </lineage>
</organism>
<proteinExistence type="predicted"/>
<dbReference type="EMBL" id="BAAADO010000002">
    <property type="protein sequence ID" value="GAA0488267.1"/>
    <property type="molecule type" value="Genomic_DNA"/>
</dbReference>
<comment type="caution">
    <text evidence="2">The sequence shown here is derived from an EMBL/GenBank/DDBJ whole genome shotgun (WGS) entry which is preliminary data.</text>
</comment>
<reference evidence="2 3" key="1">
    <citation type="journal article" date="2019" name="Int. J. Syst. Evol. Microbiol.">
        <title>The Global Catalogue of Microorganisms (GCM) 10K type strain sequencing project: providing services to taxonomists for standard genome sequencing and annotation.</title>
        <authorList>
            <consortium name="The Broad Institute Genomics Platform"/>
            <consortium name="The Broad Institute Genome Sequencing Center for Infectious Disease"/>
            <person name="Wu L."/>
            <person name="Ma J."/>
        </authorList>
    </citation>
    <scope>NUCLEOTIDE SEQUENCE [LARGE SCALE GENOMIC DNA]</scope>
    <source>
        <strain evidence="2 3">JCM 12389</strain>
    </source>
</reference>